<dbReference type="InterPro" id="IPR001789">
    <property type="entry name" value="Sig_transdc_resp-reg_receiver"/>
</dbReference>
<dbReference type="AlphaFoldDB" id="A0A9X7VWW1"/>
<feature type="modified residue" description="4-aspartylphosphate" evidence="5">
    <location>
        <position position="56"/>
    </location>
</feature>
<feature type="domain" description="Response regulatory" evidence="7">
    <location>
        <begin position="5"/>
        <end position="122"/>
    </location>
</feature>
<evidence type="ECO:0000313" key="9">
    <source>
        <dbReference type="Proteomes" id="UP000663505"/>
    </source>
</evidence>
<dbReference type="InterPro" id="IPR000792">
    <property type="entry name" value="Tscrpt_reg_LuxR_C"/>
</dbReference>
<evidence type="ECO:0000313" key="8">
    <source>
        <dbReference type="EMBL" id="QSO46330.1"/>
    </source>
</evidence>
<evidence type="ECO:0000256" key="5">
    <source>
        <dbReference type="PROSITE-ProRule" id="PRU00169"/>
    </source>
</evidence>
<dbReference type="Pfam" id="PF00072">
    <property type="entry name" value="Response_reg"/>
    <property type="match status" value="1"/>
</dbReference>
<dbReference type="Proteomes" id="UP000663505">
    <property type="component" value="Chromosome"/>
</dbReference>
<dbReference type="PANTHER" id="PTHR43214:SF41">
    <property type="entry name" value="NITRATE_NITRITE RESPONSE REGULATOR PROTEIN NARP"/>
    <property type="match status" value="1"/>
</dbReference>
<evidence type="ECO:0000259" key="6">
    <source>
        <dbReference type="PROSITE" id="PS50043"/>
    </source>
</evidence>
<dbReference type="KEGG" id="afx:JZ786_17785"/>
<dbReference type="CDD" id="cd17535">
    <property type="entry name" value="REC_NarL-like"/>
    <property type="match status" value="1"/>
</dbReference>
<organism evidence="8 9">
    <name type="scientific">Alicyclobacillus mengziensis</name>
    <dbReference type="NCBI Taxonomy" id="2931921"/>
    <lineage>
        <taxon>Bacteria</taxon>
        <taxon>Bacillati</taxon>
        <taxon>Bacillota</taxon>
        <taxon>Bacilli</taxon>
        <taxon>Bacillales</taxon>
        <taxon>Alicyclobacillaceae</taxon>
        <taxon>Alicyclobacillus</taxon>
    </lineage>
</organism>
<gene>
    <name evidence="8" type="ORF">JZ786_17785</name>
</gene>
<dbReference type="PANTHER" id="PTHR43214">
    <property type="entry name" value="TWO-COMPONENT RESPONSE REGULATOR"/>
    <property type="match status" value="1"/>
</dbReference>
<dbReference type="PROSITE" id="PS00622">
    <property type="entry name" value="HTH_LUXR_1"/>
    <property type="match status" value="1"/>
</dbReference>
<dbReference type="InterPro" id="IPR039420">
    <property type="entry name" value="WalR-like"/>
</dbReference>
<dbReference type="SMART" id="SM00448">
    <property type="entry name" value="REC"/>
    <property type="match status" value="1"/>
</dbReference>
<reference evidence="8 9" key="1">
    <citation type="submission" date="2021-02" db="EMBL/GenBank/DDBJ databases">
        <title>Alicyclobacillus curvatus sp. nov. and Alicyclobacillus mengziensis sp. nov., two acidophilic bacteria isolated from acid mine drainage.</title>
        <authorList>
            <person name="Huang Y."/>
        </authorList>
    </citation>
    <scope>NUCLEOTIDE SEQUENCE [LARGE SCALE GENOMIC DNA]</scope>
    <source>
        <strain evidence="8 9">S30H14</strain>
    </source>
</reference>
<dbReference type="PROSITE" id="PS50043">
    <property type="entry name" value="HTH_LUXR_2"/>
    <property type="match status" value="1"/>
</dbReference>
<keyword evidence="2" id="KW-0805">Transcription regulation</keyword>
<keyword evidence="4" id="KW-0804">Transcription</keyword>
<keyword evidence="9" id="KW-1185">Reference proteome</keyword>
<evidence type="ECO:0000256" key="1">
    <source>
        <dbReference type="ARBA" id="ARBA00022553"/>
    </source>
</evidence>
<dbReference type="InterPro" id="IPR058245">
    <property type="entry name" value="NreC/VraR/RcsB-like_REC"/>
</dbReference>
<dbReference type="GO" id="GO:0006355">
    <property type="term" value="P:regulation of DNA-templated transcription"/>
    <property type="evidence" value="ECO:0007669"/>
    <property type="project" value="InterPro"/>
</dbReference>
<protein>
    <submittedName>
        <fullName evidence="8">Response regulator transcription factor</fullName>
    </submittedName>
</protein>
<keyword evidence="3" id="KW-0238">DNA-binding</keyword>
<dbReference type="SUPFAM" id="SSF52172">
    <property type="entry name" value="CheY-like"/>
    <property type="match status" value="1"/>
</dbReference>
<dbReference type="InterPro" id="IPR011006">
    <property type="entry name" value="CheY-like_superfamily"/>
</dbReference>
<evidence type="ECO:0000259" key="7">
    <source>
        <dbReference type="PROSITE" id="PS50110"/>
    </source>
</evidence>
<dbReference type="CDD" id="cd06170">
    <property type="entry name" value="LuxR_C_like"/>
    <property type="match status" value="1"/>
</dbReference>
<evidence type="ECO:0000256" key="3">
    <source>
        <dbReference type="ARBA" id="ARBA00023125"/>
    </source>
</evidence>
<dbReference type="PROSITE" id="PS50110">
    <property type="entry name" value="RESPONSE_REGULATORY"/>
    <property type="match status" value="1"/>
</dbReference>
<evidence type="ECO:0000256" key="2">
    <source>
        <dbReference type="ARBA" id="ARBA00023015"/>
    </source>
</evidence>
<proteinExistence type="predicted"/>
<evidence type="ECO:0000256" key="4">
    <source>
        <dbReference type="ARBA" id="ARBA00023163"/>
    </source>
</evidence>
<accession>A0A9X7VWW1</accession>
<dbReference type="GO" id="GO:0003677">
    <property type="term" value="F:DNA binding"/>
    <property type="evidence" value="ECO:0007669"/>
    <property type="project" value="UniProtKB-KW"/>
</dbReference>
<dbReference type="GO" id="GO:0000160">
    <property type="term" value="P:phosphorelay signal transduction system"/>
    <property type="evidence" value="ECO:0007669"/>
    <property type="project" value="InterPro"/>
</dbReference>
<dbReference type="Pfam" id="PF00196">
    <property type="entry name" value="GerE"/>
    <property type="match status" value="1"/>
</dbReference>
<name>A0A9X7VWW1_9BACL</name>
<dbReference type="PRINTS" id="PR00038">
    <property type="entry name" value="HTHLUXR"/>
</dbReference>
<keyword evidence="1 5" id="KW-0597">Phosphoprotein</keyword>
<sequence>MTPTTILLVDDHALVRQGIRRLLEEDSNLKVIGEAETGDEAVPLAISLQPDVVLMDVHMPKGIDGIAATRRIRESVPTARVLMLTMFDDEPHIERMLSAGASGVLFKHDSSDEIVQAIQSTHASPSTPYLPARIPLESRTRLIHQLHSHKHHRSLLSPRETEVLTLIARGYTNKEIADRLHISVKTVEAHRAHIVDRIHAQSRADLIRYAASQHLV</sequence>
<dbReference type="RefSeq" id="WP_206655699.1">
    <property type="nucleotide sequence ID" value="NZ_CP071182.1"/>
</dbReference>
<dbReference type="EMBL" id="CP071182">
    <property type="protein sequence ID" value="QSO46330.1"/>
    <property type="molecule type" value="Genomic_DNA"/>
</dbReference>
<feature type="domain" description="HTH luxR-type" evidence="6">
    <location>
        <begin position="149"/>
        <end position="214"/>
    </location>
</feature>
<dbReference type="SMART" id="SM00421">
    <property type="entry name" value="HTH_LUXR"/>
    <property type="match status" value="1"/>
</dbReference>
<dbReference type="Gene3D" id="3.40.50.2300">
    <property type="match status" value="1"/>
</dbReference>